<keyword evidence="3" id="KW-1185">Reference proteome</keyword>
<dbReference type="InterPro" id="IPR023606">
    <property type="entry name" value="CoA-Trfase_III_dom_1_sf"/>
</dbReference>
<proteinExistence type="predicted"/>
<keyword evidence="1 2" id="KW-0808">Transferase</keyword>
<evidence type="ECO:0000313" key="3">
    <source>
        <dbReference type="Proteomes" id="UP001596270"/>
    </source>
</evidence>
<protein>
    <submittedName>
        <fullName evidence="2">CaiB/BaiF CoA transferase family protein</fullName>
    </submittedName>
</protein>
<dbReference type="EMBL" id="JBHSRS010000083">
    <property type="protein sequence ID" value="MFC6283532.1"/>
    <property type="molecule type" value="Genomic_DNA"/>
</dbReference>
<dbReference type="Proteomes" id="UP001596270">
    <property type="component" value="Unassembled WGS sequence"/>
</dbReference>
<dbReference type="SUPFAM" id="SSF89796">
    <property type="entry name" value="CoA-transferase family III (CaiB/BaiF)"/>
    <property type="match status" value="1"/>
</dbReference>
<name>A0ABW1U3L7_9BURK</name>
<accession>A0ABW1U3L7</accession>
<dbReference type="GO" id="GO:0016740">
    <property type="term" value="F:transferase activity"/>
    <property type="evidence" value="ECO:0007669"/>
    <property type="project" value="UniProtKB-KW"/>
</dbReference>
<dbReference type="Pfam" id="PF02515">
    <property type="entry name" value="CoA_transf_3"/>
    <property type="match status" value="1"/>
</dbReference>
<evidence type="ECO:0000313" key="2">
    <source>
        <dbReference type="EMBL" id="MFC6283532.1"/>
    </source>
</evidence>
<comment type="caution">
    <text evidence="2">The sequence shown here is derived from an EMBL/GenBank/DDBJ whole genome shotgun (WGS) entry which is preliminary data.</text>
</comment>
<dbReference type="InterPro" id="IPR050483">
    <property type="entry name" value="CoA-transferase_III_domain"/>
</dbReference>
<dbReference type="InterPro" id="IPR003673">
    <property type="entry name" value="CoA-Trfase_fam_III"/>
</dbReference>
<sequence length="406" mass="44462">MTPSPLDGIRVLDLSKVLAGPLCAQYLGDMGADVIKVETPGQGDETRHWPPFREAPDNNRTGAVFLSANRNKRSLCLDLKSDAGRGAIYRLAKWADVVIASFGPGVSEKLGVDAATLRTCNPRLIYCDISGFGSVGPMREGKGYDVILQSFTGMLSITGEPNGPAVRSPFSPVDQATGLHALIGILAALYRRERTGSGGTVEASLFDTATGMLGYFLQSFWERGTEPQKPGSGHESLCPYQAFETADKPLILGVANDTLWKRFCKLADLEDIADHQDYRTNADRVRNREATITLVSEVLRKHGRDRWLAALDEAGIPSSPLHTLGELSEHPHTSASGMKFDYEHPVLGKLKGIAQPLRFDGERARMRRPPPLHGEHSHEILQELGYTDREIERLLQTTPQAGKDQP</sequence>
<organism evidence="2 3">
    <name type="scientific">Polaromonas aquatica</name>
    <dbReference type="NCBI Taxonomy" id="332657"/>
    <lineage>
        <taxon>Bacteria</taxon>
        <taxon>Pseudomonadati</taxon>
        <taxon>Pseudomonadota</taxon>
        <taxon>Betaproteobacteria</taxon>
        <taxon>Burkholderiales</taxon>
        <taxon>Comamonadaceae</taxon>
        <taxon>Polaromonas</taxon>
    </lineage>
</organism>
<dbReference type="RefSeq" id="WP_371438158.1">
    <property type="nucleotide sequence ID" value="NZ_JBHSRS010000083.1"/>
</dbReference>
<dbReference type="InterPro" id="IPR044855">
    <property type="entry name" value="CoA-Trfase_III_dom3_sf"/>
</dbReference>
<reference evidence="3" key="1">
    <citation type="journal article" date="2019" name="Int. J. Syst. Evol. Microbiol.">
        <title>The Global Catalogue of Microorganisms (GCM) 10K type strain sequencing project: providing services to taxonomists for standard genome sequencing and annotation.</title>
        <authorList>
            <consortium name="The Broad Institute Genomics Platform"/>
            <consortium name="The Broad Institute Genome Sequencing Center for Infectious Disease"/>
            <person name="Wu L."/>
            <person name="Ma J."/>
        </authorList>
    </citation>
    <scope>NUCLEOTIDE SEQUENCE [LARGE SCALE GENOMIC DNA]</scope>
    <source>
        <strain evidence="3">CCUG 39402</strain>
    </source>
</reference>
<dbReference type="Gene3D" id="3.40.50.10540">
    <property type="entry name" value="Crotonobetainyl-coa:carnitine coa-transferase, domain 1"/>
    <property type="match status" value="1"/>
</dbReference>
<gene>
    <name evidence="2" type="ORF">ACFQND_20070</name>
</gene>
<dbReference type="Gene3D" id="3.30.1540.10">
    <property type="entry name" value="formyl-coa transferase, domain 3"/>
    <property type="match status" value="1"/>
</dbReference>
<evidence type="ECO:0000256" key="1">
    <source>
        <dbReference type="ARBA" id="ARBA00022679"/>
    </source>
</evidence>
<dbReference type="PANTHER" id="PTHR48207:SF3">
    <property type="entry name" value="SUCCINATE--HYDROXYMETHYLGLUTARATE COA-TRANSFERASE"/>
    <property type="match status" value="1"/>
</dbReference>
<dbReference type="PANTHER" id="PTHR48207">
    <property type="entry name" value="SUCCINATE--HYDROXYMETHYLGLUTARATE COA-TRANSFERASE"/>
    <property type="match status" value="1"/>
</dbReference>